<dbReference type="InterPro" id="IPR002100">
    <property type="entry name" value="TF_MADSbox"/>
</dbReference>
<reference evidence="10" key="2">
    <citation type="submission" date="2025-08" db="UniProtKB">
        <authorList>
            <consortium name="RefSeq"/>
        </authorList>
    </citation>
    <scope>IDENTIFICATION</scope>
    <source>
        <tissue evidence="10">Stem</tissue>
    </source>
</reference>
<evidence type="ECO:0000256" key="4">
    <source>
        <dbReference type="ARBA" id="ARBA00023163"/>
    </source>
</evidence>
<dbReference type="Pfam" id="PF00319">
    <property type="entry name" value="SRF-TF"/>
    <property type="match status" value="1"/>
</dbReference>
<dbReference type="GO" id="GO:0045944">
    <property type="term" value="P:positive regulation of transcription by RNA polymerase II"/>
    <property type="evidence" value="ECO:0007669"/>
    <property type="project" value="InterPro"/>
</dbReference>
<proteinExistence type="predicted"/>
<evidence type="ECO:0000259" key="8">
    <source>
        <dbReference type="PROSITE" id="PS51297"/>
    </source>
</evidence>
<dbReference type="SMR" id="A0A1S3C1G2"/>
<evidence type="ECO:0000313" key="10">
    <source>
        <dbReference type="RefSeq" id="XP_008455140.2"/>
    </source>
</evidence>
<keyword evidence="5" id="KW-0539">Nucleus</keyword>
<evidence type="ECO:0000313" key="9">
    <source>
        <dbReference type="Proteomes" id="UP001652600"/>
    </source>
</evidence>
<sequence>MTRKKIQIKKIDNIAARQVAFSKRRKGLFKKAKELAILCDAEIGLLVFSASGKLFDYASSSIQEILERHNNVHSDNLPNLNEPSVELQLESNIRAKLNEEVEKKSHELRQMKGEELQGLGMEELKKLEKSLQGGLSRVAEIMDGKNSELLSVIGRKVDLLIEENKRLNELEVEKMGEQIIMQNIQGNSSESVGNNSTSSNNPSQDYDSSDTSLKLGLPVLDY</sequence>
<dbReference type="SMART" id="SM00432">
    <property type="entry name" value="MADS"/>
    <property type="match status" value="1"/>
</dbReference>
<dbReference type="PANTHER" id="PTHR48019">
    <property type="entry name" value="SERUM RESPONSE FACTOR HOMOLOG"/>
    <property type="match status" value="1"/>
</dbReference>
<dbReference type="RefSeq" id="XP_008455140.2">
    <property type="nucleotide sequence ID" value="XM_008456918.3"/>
</dbReference>
<keyword evidence="9" id="KW-1185">Reference proteome</keyword>
<feature type="region of interest" description="Disordered" evidence="6">
    <location>
        <begin position="186"/>
        <end position="222"/>
    </location>
</feature>
<organism evidence="9 10">
    <name type="scientific">Cucumis melo</name>
    <name type="common">Muskmelon</name>
    <dbReference type="NCBI Taxonomy" id="3656"/>
    <lineage>
        <taxon>Eukaryota</taxon>
        <taxon>Viridiplantae</taxon>
        <taxon>Streptophyta</taxon>
        <taxon>Embryophyta</taxon>
        <taxon>Tracheophyta</taxon>
        <taxon>Spermatophyta</taxon>
        <taxon>Magnoliopsida</taxon>
        <taxon>eudicotyledons</taxon>
        <taxon>Gunneridae</taxon>
        <taxon>Pentapetalae</taxon>
        <taxon>rosids</taxon>
        <taxon>fabids</taxon>
        <taxon>Cucurbitales</taxon>
        <taxon>Cucurbitaceae</taxon>
        <taxon>Benincaseae</taxon>
        <taxon>Cucumis</taxon>
    </lineage>
</organism>
<dbReference type="GO" id="GO:0005634">
    <property type="term" value="C:nucleus"/>
    <property type="evidence" value="ECO:0007669"/>
    <property type="project" value="UniProtKB-SubCell"/>
</dbReference>
<comment type="subcellular location">
    <subcellularLocation>
        <location evidence="1">Nucleus</location>
    </subcellularLocation>
</comment>
<evidence type="ECO:0000256" key="1">
    <source>
        <dbReference type="ARBA" id="ARBA00004123"/>
    </source>
</evidence>
<dbReference type="InterPro" id="IPR033896">
    <property type="entry name" value="MEF2-like_N"/>
</dbReference>
<evidence type="ECO:0000256" key="5">
    <source>
        <dbReference type="ARBA" id="ARBA00023242"/>
    </source>
</evidence>
<evidence type="ECO:0000259" key="7">
    <source>
        <dbReference type="PROSITE" id="PS50066"/>
    </source>
</evidence>
<dbReference type="GeneID" id="103495384"/>
<dbReference type="AlphaFoldDB" id="A0A1S3C1G2"/>
<dbReference type="PROSITE" id="PS50066">
    <property type="entry name" value="MADS_BOX_2"/>
    <property type="match status" value="1"/>
</dbReference>
<dbReference type="InterPro" id="IPR002487">
    <property type="entry name" value="TF_Kbox"/>
</dbReference>
<dbReference type="eggNOG" id="KOG0014">
    <property type="taxonomic scope" value="Eukaryota"/>
</dbReference>
<protein>
    <submittedName>
        <fullName evidence="10">MADS-box protein JOINTLESS-like isoform X1</fullName>
    </submittedName>
</protein>
<evidence type="ECO:0000256" key="6">
    <source>
        <dbReference type="SAM" id="MobiDB-lite"/>
    </source>
</evidence>
<gene>
    <name evidence="10" type="primary">LOC103495384</name>
</gene>
<feature type="domain" description="MADS-box" evidence="7">
    <location>
        <begin position="1"/>
        <end position="61"/>
    </location>
</feature>
<name>A0A1S3C1G2_CUCME</name>
<dbReference type="InterPro" id="IPR050142">
    <property type="entry name" value="MADS-box/MEF2_TF"/>
</dbReference>
<dbReference type="GO" id="GO:0003700">
    <property type="term" value="F:DNA-binding transcription factor activity"/>
    <property type="evidence" value="ECO:0007669"/>
    <property type="project" value="InterPro"/>
</dbReference>
<dbReference type="PROSITE" id="PS51297">
    <property type="entry name" value="K_BOX"/>
    <property type="match status" value="1"/>
</dbReference>
<feature type="domain" description="K-box" evidence="8">
    <location>
        <begin position="87"/>
        <end position="178"/>
    </location>
</feature>
<reference evidence="9" key="1">
    <citation type="submission" date="2025-05" db="UniProtKB">
        <authorList>
            <consortium name="RefSeq"/>
        </authorList>
    </citation>
    <scope>NUCLEOTIDE SEQUENCE [LARGE SCALE GENOMIC DNA]</scope>
</reference>
<dbReference type="Gene3D" id="3.40.1810.10">
    <property type="entry name" value="Transcription factor, MADS-box"/>
    <property type="match status" value="1"/>
</dbReference>
<keyword evidence="4" id="KW-0804">Transcription</keyword>
<dbReference type="Pfam" id="PF01486">
    <property type="entry name" value="K-box"/>
    <property type="match status" value="1"/>
</dbReference>
<evidence type="ECO:0000256" key="2">
    <source>
        <dbReference type="ARBA" id="ARBA00023015"/>
    </source>
</evidence>
<dbReference type="KEGG" id="cmo:103495384"/>
<keyword evidence="2" id="KW-0805">Transcription regulation</keyword>
<keyword evidence="3" id="KW-0238">DNA-binding</keyword>
<dbReference type="CDD" id="cd00265">
    <property type="entry name" value="MADS_MEF2_like"/>
    <property type="match status" value="1"/>
</dbReference>
<evidence type="ECO:0000256" key="3">
    <source>
        <dbReference type="ARBA" id="ARBA00023125"/>
    </source>
</evidence>
<feature type="compositionally biased region" description="Low complexity" evidence="6">
    <location>
        <begin position="187"/>
        <end position="203"/>
    </location>
</feature>
<dbReference type="GO" id="GO:0030154">
    <property type="term" value="P:cell differentiation"/>
    <property type="evidence" value="ECO:0007669"/>
    <property type="project" value="UniProtKB-KW"/>
</dbReference>
<accession>A0A1S3C1G2</accession>
<dbReference type="GO" id="GO:0046983">
    <property type="term" value="F:protein dimerization activity"/>
    <property type="evidence" value="ECO:0007669"/>
    <property type="project" value="InterPro"/>
</dbReference>
<dbReference type="PRINTS" id="PR00404">
    <property type="entry name" value="MADSDOMAIN"/>
</dbReference>
<dbReference type="SUPFAM" id="SSF55455">
    <property type="entry name" value="SRF-like"/>
    <property type="match status" value="1"/>
</dbReference>
<dbReference type="InParanoid" id="A0A1S3C1G2"/>
<dbReference type="InterPro" id="IPR036879">
    <property type="entry name" value="TF_MADSbox_sf"/>
</dbReference>
<dbReference type="GO" id="GO:0000977">
    <property type="term" value="F:RNA polymerase II transcription regulatory region sequence-specific DNA binding"/>
    <property type="evidence" value="ECO:0007669"/>
    <property type="project" value="InterPro"/>
</dbReference>
<dbReference type="Proteomes" id="UP001652600">
    <property type="component" value="Chromosome 1"/>
</dbReference>